<evidence type="ECO:0000256" key="1">
    <source>
        <dbReference type="ARBA" id="ARBA00023125"/>
    </source>
</evidence>
<proteinExistence type="predicted"/>
<dbReference type="InterPro" id="IPR012340">
    <property type="entry name" value="NA-bd_OB-fold"/>
</dbReference>
<evidence type="ECO:0000313" key="5">
    <source>
        <dbReference type="EMBL" id="MCX2818403.1"/>
    </source>
</evidence>
<dbReference type="GO" id="GO:0000724">
    <property type="term" value="P:double-strand break repair via homologous recombination"/>
    <property type="evidence" value="ECO:0007669"/>
    <property type="project" value="TreeGrafter"/>
</dbReference>
<sequence>MPDEEYDSLSLSEIYSELDLEIDEDEFRERVDDKVEQMGGLCDEPTAAKLVAHELEEDRVYDIADVTAEKDEVRFVGKVTSVGEPKEFERDEGEDGMVANVRVRDETGEIRVALWDEYAASVGELEKGDVLKVKGAPKDGWNGGVEINAREIEVDDDDEFDVDVDTSEGAVGAGDVSAGASDVTVVGRVLETSEPRTFDRDDGEGKVANIAVGDETGWVRVALWDDRADDVSSLGSGDVVRVRDGYARERDGGVEVNVGSRGSVERVAEDELEDEVEFHPDPTPVVELEIDETYDVAGVVTDTGETRTFDRDDGSQGKVRNVRLRDDTGEVRVALWGDKADLSFAPGDEVAILNMEAQEGWNDGVEGSVNWASTVYVRSRGSLEGEEDGERSEAGLDSFT</sequence>
<dbReference type="InterPro" id="IPR051231">
    <property type="entry name" value="SOSS-B"/>
</dbReference>
<evidence type="ECO:0000259" key="3">
    <source>
        <dbReference type="Pfam" id="PF01336"/>
    </source>
</evidence>
<feature type="region of interest" description="Disordered" evidence="2">
    <location>
        <begin position="381"/>
        <end position="400"/>
    </location>
</feature>
<feature type="domain" description="OB" evidence="3">
    <location>
        <begin position="73"/>
        <end position="154"/>
    </location>
</feature>
<dbReference type="PANTHER" id="PTHR13356:SF10">
    <property type="entry name" value="REPLICATION FACTOR-A PROTEIN 1"/>
    <property type="match status" value="1"/>
</dbReference>
<evidence type="ECO:0000256" key="2">
    <source>
        <dbReference type="SAM" id="MobiDB-lite"/>
    </source>
</evidence>
<evidence type="ECO:0000259" key="4">
    <source>
        <dbReference type="Pfam" id="PF16900"/>
    </source>
</evidence>
<dbReference type="InterPro" id="IPR031657">
    <property type="entry name" value="REPA_OB_2"/>
</dbReference>
<dbReference type="AlphaFoldDB" id="A0A9Q4C2S2"/>
<accession>A0A9Q4C2S2</accession>
<dbReference type="PANTHER" id="PTHR13356">
    <property type="entry name" value="OB FOLD NUCLEIC ACID BINDING PROTEIN-RELATED"/>
    <property type="match status" value="1"/>
</dbReference>
<dbReference type="RefSeq" id="WP_266086228.1">
    <property type="nucleotide sequence ID" value="NZ_RKLV01000003.1"/>
</dbReference>
<dbReference type="SUPFAM" id="SSF50249">
    <property type="entry name" value="Nucleic acid-binding proteins"/>
    <property type="match status" value="3"/>
</dbReference>
<reference evidence="5" key="1">
    <citation type="submission" date="2022-09" db="EMBL/GenBank/DDBJ databases">
        <title>Haloadaptaus new haloarchaeum isolated from saline soil.</title>
        <authorList>
            <person name="Duran-Viseras A."/>
            <person name="Sanchez-Porro C."/>
            <person name="Ventosa A."/>
        </authorList>
    </citation>
    <scope>NUCLEOTIDE SEQUENCE</scope>
    <source>
        <strain evidence="5">F3-133</strain>
    </source>
</reference>
<dbReference type="EMBL" id="RKLV01000003">
    <property type="protein sequence ID" value="MCX2818403.1"/>
    <property type="molecule type" value="Genomic_DNA"/>
</dbReference>
<dbReference type="InterPro" id="IPR004365">
    <property type="entry name" value="NA-bd_OB_tRNA"/>
</dbReference>
<feature type="domain" description="OB" evidence="3">
    <location>
        <begin position="183"/>
        <end position="258"/>
    </location>
</feature>
<comment type="caution">
    <text evidence="5">The sequence shown here is derived from an EMBL/GenBank/DDBJ whole genome shotgun (WGS) entry which is preliminary data.</text>
</comment>
<feature type="domain" description="Replication protein A OB" evidence="4">
    <location>
        <begin position="287"/>
        <end position="342"/>
    </location>
</feature>
<keyword evidence="6" id="KW-1185">Reference proteome</keyword>
<dbReference type="Pfam" id="PF16900">
    <property type="entry name" value="REPA_OB_2"/>
    <property type="match status" value="1"/>
</dbReference>
<dbReference type="Pfam" id="PF01336">
    <property type="entry name" value="tRNA_anti-codon"/>
    <property type="match status" value="2"/>
</dbReference>
<gene>
    <name evidence="5" type="ORF">EGH25_03425</name>
</gene>
<organism evidence="5 6">
    <name type="scientific">Halorutilus salinus</name>
    <dbReference type="NCBI Taxonomy" id="2487751"/>
    <lineage>
        <taxon>Archaea</taxon>
        <taxon>Methanobacteriati</taxon>
        <taxon>Methanobacteriota</taxon>
        <taxon>Stenosarchaea group</taxon>
        <taxon>Halobacteria</taxon>
        <taxon>Halorutilales</taxon>
        <taxon>Halorutilaceae</taxon>
        <taxon>Halorutilus</taxon>
    </lineage>
</organism>
<dbReference type="CDD" id="cd04491">
    <property type="entry name" value="SoSSB_OBF"/>
    <property type="match status" value="3"/>
</dbReference>
<dbReference type="Proteomes" id="UP001149411">
    <property type="component" value="Unassembled WGS sequence"/>
</dbReference>
<dbReference type="GO" id="GO:0003677">
    <property type="term" value="F:DNA binding"/>
    <property type="evidence" value="ECO:0007669"/>
    <property type="project" value="UniProtKB-KW"/>
</dbReference>
<dbReference type="Gene3D" id="2.40.50.140">
    <property type="entry name" value="Nucleic acid-binding proteins"/>
    <property type="match status" value="3"/>
</dbReference>
<evidence type="ECO:0000313" key="6">
    <source>
        <dbReference type="Proteomes" id="UP001149411"/>
    </source>
</evidence>
<keyword evidence="1" id="KW-0238">DNA-binding</keyword>
<dbReference type="GO" id="GO:0010212">
    <property type="term" value="P:response to ionizing radiation"/>
    <property type="evidence" value="ECO:0007669"/>
    <property type="project" value="TreeGrafter"/>
</dbReference>
<protein>
    <submittedName>
        <fullName evidence="5">OB-fold nucleic acid binding domain-containing protein</fullName>
    </submittedName>
</protein>
<name>A0A9Q4C2S2_9EURY</name>